<name>A0A212EUS9_DANPL</name>
<feature type="transmembrane region" description="Helical" evidence="9">
    <location>
        <begin position="653"/>
        <end position="673"/>
    </location>
</feature>
<evidence type="ECO:0000256" key="6">
    <source>
        <dbReference type="ARBA" id="ARBA00022989"/>
    </source>
</evidence>
<proteinExistence type="inferred from homology"/>
<keyword evidence="7 9" id="KW-0406">Ion transport</keyword>
<keyword evidence="11" id="KW-1185">Reference proteome</keyword>
<evidence type="ECO:0000256" key="8">
    <source>
        <dbReference type="ARBA" id="ARBA00023136"/>
    </source>
</evidence>
<dbReference type="AlphaFoldDB" id="A0A212EUS9"/>
<evidence type="ECO:0000256" key="9">
    <source>
        <dbReference type="RuleBase" id="RU361189"/>
    </source>
</evidence>
<keyword evidence="4 9" id="KW-0812">Transmembrane</keyword>
<organism evidence="10 11">
    <name type="scientific">Danaus plexippus plexippus</name>
    <dbReference type="NCBI Taxonomy" id="278856"/>
    <lineage>
        <taxon>Eukaryota</taxon>
        <taxon>Metazoa</taxon>
        <taxon>Ecdysozoa</taxon>
        <taxon>Arthropoda</taxon>
        <taxon>Hexapoda</taxon>
        <taxon>Insecta</taxon>
        <taxon>Pterygota</taxon>
        <taxon>Neoptera</taxon>
        <taxon>Endopterygota</taxon>
        <taxon>Lepidoptera</taxon>
        <taxon>Glossata</taxon>
        <taxon>Ditrysia</taxon>
        <taxon>Papilionoidea</taxon>
        <taxon>Nymphalidae</taxon>
        <taxon>Danainae</taxon>
        <taxon>Danaini</taxon>
        <taxon>Danaina</taxon>
        <taxon>Danaus</taxon>
        <taxon>Danaus</taxon>
    </lineage>
</organism>
<comment type="subcellular location">
    <subcellularLocation>
        <location evidence="1">Membrane</location>
        <topology evidence="1">Multi-pass membrane protein</topology>
    </subcellularLocation>
</comment>
<gene>
    <name evidence="10" type="ORF">KGM_210214</name>
</gene>
<feature type="transmembrane region" description="Helical" evidence="9">
    <location>
        <begin position="532"/>
        <end position="550"/>
    </location>
</feature>
<evidence type="ECO:0000256" key="1">
    <source>
        <dbReference type="ARBA" id="ARBA00004141"/>
    </source>
</evidence>
<dbReference type="PANTHER" id="PTHR11629">
    <property type="entry name" value="VACUOLAR PROTON ATPASES"/>
    <property type="match status" value="1"/>
</dbReference>
<dbReference type="PANTHER" id="PTHR11629:SF63">
    <property type="entry name" value="V-TYPE PROTON ATPASE SUBUNIT A"/>
    <property type="match status" value="1"/>
</dbReference>
<protein>
    <recommendedName>
        <fullName evidence="9">V-type proton ATPase subunit a</fullName>
    </recommendedName>
</protein>
<evidence type="ECO:0000256" key="2">
    <source>
        <dbReference type="ARBA" id="ARBA00009904"/>
    </source>
</evidence>
<keyword evidence="8 9" id="KW-0472">Membrane</keyword>
<dbReference type="Pfam" id="PF01496">
    <property type="entry name" value="V_ATPase_I"/>
    <property type="match status" value="1"/>
</dbReference>
<comment type="caution">
    <text evidence="10">The sequence shown here is derived from an EMBL/GenBank/DDBJ whole genome shotgun (WGS) entry which is preliminary data.</text>
</comment>
<feature type="transmembrane region" description="Helical" evidence="9">
    <location>
        <begin position="732"/>
        <end position="750"/>
    </location>
</feature>
<feature type="transmembrane region" description="Helical" evidence="9">
    <location>
        <begin position="853"/>
        <end position="874"/>
    </location>
</feature>
<evidence type="ECO:0000256" key="4">
    <source>
        <dbReference type="ARBA" id="ARBA00022692"/>
    </source>
</evidence>
<dbReference type="InterPro" id="IPR002490">
    <property type="entry name" value="V-ATPase_116kDa_su"/>
</dbReference>
<dbReference type="STRING" id="278856.A0A212EUS9"/>
<dbReference type="PIRSF" id="PIRSF001293">
    <property type="entry name" value="ATP6V0A1"/>
    <property type="match status" value="1"/>
</dbReference>
<evidence type="ECO:0000256" key="3">
    <source>
        <dbReference type="ARBA" id="ARBA00022448"/>
    </source>
</evidence>
<dbReference type="FunCoup" id="A0A212EUS9">
    <property type="interactions" value="936"/>
</dbReference>
<keyword evidence="6 9" id="KW-1133">Transmembrane helix</keyword>
<keyword evidence="5 9" id="KW-0375">Hydrogen ion transport</keyword>
<keyword evidence="3 9" id="KW-0813">Transport</keyword>
<dbReference type="EMBL" id="AGBW02012297">
    <property type="protein sequence ID" value="OWR45260.1"/>
    <property type="molecule type" value="Genomic_DNA"/>
</dbReference>
<dbReference type="KEGG" id="dpl:KGM_210214"/>
<dbReference type="Proteomes" id="UP000007151">
    <property type="component" value="Unassembled WGS sequence"/>
</dbReference>
<evidence type="ECO:0000256" key="7">
    <source>
        <dbReference type="ARBA" id="ARBA00023065"/>
    </source>
</evidence>
<dbReference type="InterPro" id="IPR026028">
    <property type="entry name" value="V-type_ATPase_116kDa_su_euka"/>
</dbReference>
<dbReference type="OrthoDB" id="10264220at2759"/>
<dbReference type="eggNOG" id="KOG2189">
    <property type="taxonomic scope" value="Eukaryota"/>
</dbReference>
<accession>A0A212EUS9</accession>
<dbReference type="GO" id="GO:0005886">
    <property type="term" value="C:plasma membrane"/>
    <property type="evidence" value="ECO:0007669"/>
    <property type="project" value="TreeGrafter"/>
</dbReference>
<dbReference type="GO" id="GO:0051117">
    <property type="term" value="F:ATPase binding"/>
    <property type="evidence" value="ECO:0007669"/>
    <property type="project" value="TreeGrafter"/>
</dbReference>
<comment type="function">
    <text evidence="9">Essential component of the vacuolar proton pump (V-ATPase), a multimeric enzyme that catalyzes the translocation of protons across the membranes. Required for assembly and activity of the V-ATPase.</text>
</comment>
<comment type="similarity">
    <text evidence="2 9">Belongs to the V-ATPase 116 kDa subunit family.</text>
</comment>
<feature type="transmembrane region" description="Helical" evidence="9">
    <location>
        <begin position="487"/>
        <end position="511"/>
    </location>
</feature>
<evidence type="ECO:0000313" key="11">
    <source>
        <dbReference type="Proteomes" id="UP000007151"/>
    </source>
</evidence>
<evidence type="ECO:0000256" key="5">
    <source>
        <dbReference type="ARBA" id="ARBA00022781"/>
    </source>
</evidence>
<dbReference type="GO" id="GO:0000220">
    <property type="term" value="C:vacuolar proton-transporting V-type ATPase, V0 domain"/>
    <property type="evidence" value="ECO:0007669"/>
    <property type="project" value="InterPro"/>
</dbReference>
<sequence>MGSLFRSEEMTLCQLFLQSEAAYACVSELGELGLVQFRDLNPDVNAFQRKFVNEVRRCDEMERKLRYLEKEIRRDGIPMLEIPGEVPEAPQPREMIDLEATFEKLENELREVNQNAEALKRNYLELTELKHILRKTQVFFDEMADPSREEEQVTLLGEEGLMAGGQALKLGYAVYISAISYGPLPTPATARSGPVLARYYFCSACTVTLIRESTGHHSGKHWRQPHEGGANTTESMTRALISDDPNRHMGQVQLGFVAGVILRERIPAFERMLWRACRGNVFLRQAEIDTPLEDPSSSDQVYKSVFIIFFQGDQLKTRVKKICEGFRATLYPCPEAPADRREMAMGVMTRIEDLNTVLGQTQDHRHRVLVAAAKNIKNWFVKVRKIKAIYHTLNLFNLDVTQKCLIAECWVPALDMETIQLALRRGTERSGSSVPPILNRMDTSEPPPTYNRTNKFTSAFQHLIYAYGVATYREVNPAPYTIITFPFLFAVMFGDLGHGALMAAFGFWMCYKEKPLQAKRIDSEIWTIFFGGRYIILLMGLFSMYTGIIYNDIFSKSLNIFGSSWVNNYNESTLLTNKDLQLNPDSEDYLQTPYPFGIDPVWQLAEANKIIFMNAYKMKISIIIGVFHMLFGVCLSLWNHLYFKRRISIYVEFVPQIFFLTLLFFYMVLLMFIKWTSYGPTPGHFGDEAYVKTSGFCAPSILITFINMMLFKTDENTRPQCDDTMYAGQIGLQKLFVILALMCVPVMLFGKPYFIRKEQKLRAAQGHQSIEASAENGTAGGAPVPAHDHGDEDITEVFIHQAIHTIEYVLGSVSHTASYLRLWALSLAHAQLAEVAWNMLLRKGLMSPSYEGGIFLYIVFAGWAAISVSILVLMEGLSAFLHTLRLHWVEFQSKFYAGEGYLFMPFSFEIILDSAGQAEE</sequence>
<reference evidence="10 11" key="1">
    <citation type="journal article" date="2011" name="Cell">
        <title>The monarch butterfly genome yields insights into long-distance migration.</title>
        <authorList>
            <person name="Zhan S."/>
            <person name="Merlin C."/>
            <person name="Boore J.L."/>
            <person name="Reppert S.M."/>
        </authorList>
    </citation>
    <scope>NUCLEOTIDE SEQUENCE [LARGE SCALE GENOMIC DNA]</scope>
    <source>
        <strain evidence="10">F-2</strain>
    </source>
</reference>
<feature type="transmembrane region" description="Helical" evidence="9">
    <location>
        <begin position="620"/>
        <end position="641"/>
    </location>
</feature>
<dbReference type="GO" id="GO:0046961">
    <property type="term" value="F:proton-transporting ATPase activity, rotational mechanism"/>
    <property type="evidence" value="ECO:0007669"/>
    <property type="project" value="InterPro"/>
</dbReference>
<dbReference type="GO" id="GO:0007035">
    <property type="term" value="P:vacuolar acidification"/>
    <property type="evidence" value="ECO:0007669"/>
    <property type="project" value="TreeGrafter"/>
</dbReference>
<evidence type="ECO:0000313" key="10">
    <source>
        <dbReference type="EMBL" id="OWR45260.1"/>
    </source>
</evidence>